<dbReference type="Gene3D" id="3.30.160.60">
    <property type="entry name" value="Classic Zinc Finger"/>
    <property type="match status" value="1"/>
</dbReference>
<evidence type="ECO:0000256" key="3">
    <source>
        <dbReference type="ARBA" id="ARBA00022833"/>
    </source>
</evidence>
<dbReference type="Gene3D" id="3.30.40.10">
    <property type="entry name" value="Zinc/RING finger domain, C3HC4 (zinc finger)"/>
    <property type="match status" value="1"/>
</dbReference>
<dbReference type="SUPFAM" id="SSF57845">
    <property type="entry name" value="B-box zinc-binding domain"/>
    <property type="match status" value="1"/>
</dbReference>
<dbReference type="GO" id="GO:0005654">
    <property type="term" value="C:nucleoplasm"/>
    <property type="evidence" value="ECO:0007669"/>
    <property type="project" value="TreeGrafter"/>
</dbReference>
<dbReference type="SMART" id="SM00060">
    <property type="entry name" value="FN3"/>
    <property type="match status" value="1"/>
</dbReference>
<dbReference type="EMBL" id="CASHTH010001844">
    <property type="protein sequence ID" value="CAI8020748.1"/>
    <property type="molecule type" value="Genomic_DNA"/>
</dbReference>
<name>A0AA35S175_GEOBA</name>
<comment type="caution">
    <text evidence="8">The sequence shown here is derived from an EMBL/GenBank/DDBJ whole genome shotgun (WGS) entry which is preliminary data.</text>
</comment>
<dbReference type="InterPro" id="IPR013783">
    <property type="entry name" value="Ig-like_fold"/>
</dbReference>
<dbReference type="AlphaFoldDB" id="A0AA35S175"/>
<dbReference type="InterPro" id="IPR003961">
    <property type="entry name" value="FN3_dom"/>
</dbReference>
<dbReference type="InterPro" id="IPR027370">
    <property type="entry name" value="Znf-RING_euk"/>
</dbReference>
<dbReference type="SMART" id="SM00184">
    <property type="entry name" value="RING"/>
    <property type="match status" value="2"/>
</dbReference>
<feature type="domain" description="Fibronectin type-III" evidence="7">
    <location>
        <begin position="359"/>
        <end position="459"/>
    </location>
</feature>
<dbReference type="InterPro" id="IPR036116">
    <property type="entry name" value="FN3_sf"/>
</dbReference>
<evidence type="ECO:0000259" key="7">
    <source>
        <dbReference type="PROSITE" id="PS50853"/>
    </source>
</evidence>
<dbReference type="InterPro" id="IPR001841">
    <property type="entry name" value="Znf_RING"/>
</dbReference>
<evidence type="ECO:0000313" key="8">
    <source>
        <dbReference type="EMBL" id="CAI8020748.1"/>
    </source>
</evidence>
<feature type="coiled-coil region" evidence="5">
    <location>
        <begin position="179"/>
        <end position="238"/>
    </location>
</feature>
<evidence type="ECO:0000259" key="6">
    <source>
        <dbReference type="PROSITE" id="PS50089"/>
    </source>
</evidence>
<keyword evidence="5" id="KW-0175">Coiled coil</keyword>
<dbReference type="PROSITE" id="PS00518">
    <property type="entry name" value="ZF_RING_1"/>
    <property type="match status" value="1"/>
</dbReference>
<sequence>MLSCPTCHCTYTTSGENQPRLLALCGHTFCYKCLEDRRKSCESPEMFQCPQCSLPCSENHVPNITIMKYVEAMNEKSEERPVHQLPAFQQEAICQACQMVKATLLCFQCLPTGFPFCDSCSSQEHNRDFPPVQKHSPKPLGAVKVQTPVPTCSTHTGKPCLFFSFKVNQFACEHCRDDRDFEQDEFQSIEDAVRRVREQVPNLTRLIRERVEVMQETRTELETLLNRVDEEKQKTMDKVRYEFNHFDMALKHRLHELLLNVESEANIQRKALQEQLDRLEVSQGDSETSVVQASMILQMQDYSYLHQAEHIISSMKNQLDDEDVPTYQNSIAMGNIPLHINPSFLEAISSLGVVGGGRQPTELQVNVENGVVRLSWGKPDDPTIRQYEIEYEMVDRESDIGTKSPVESSPISVKVKATVMEKTIDKLIPGKRYNFRIRSLNTAGWGRWSEITTCLYPRFPLTIQYTGEIVEVVILTDGLYCITAGGAKAADGNTKKGEWTS</sequence>
<dbReference type="Pfam" id="PF00041">
    <property type="entry name" value="fn3"/>
    <property type="match status" value="1"/>
</dbReference>
<dbReference type="PANTHER" id="PTHR25462">
    <property type="entry name" value="BONUS, ISOFORM C-RELATED"/>
    <property type="match status" value="1"/>
</dbReference>
<keyword evidence="2 4" id="KW-0863">Zinc-finger</keyword>
<reference evidence="8" key="1">
    <citation type="submission" date="2023-03" db="EMBL/GenBank/DDBJ databases">
        <authorList>
            <person name="Steffen K."/>
            <person name="Cardenas P."/>
        </authorList>
    </citation>
    <scope>NUCLEOTIDE SEQUENCE</scope>
</reference>
<dbReference type="PANTHER" id="PTHR25462:SF285">
    <property type="entry name" value="RING-TYPE DOMAIN-CONTAINING PROTEIN"/>
    <property type="match status" value="1"/>
</dbReference>
<evidence type="ECO:0000256" key="1">
    <source>
        <dbReference type="ARBA" id="ARBA00022723"/>
    </source>
</evidence>
<evidence type="ECO:0000313" key="9">
    <source>
        <dbReference type="Proteomes" id="UP001174909"/>
    </source>
</evidence>
<dbReference type="GO" id="GO:0008270">
    <property type="term" value="F:zinc ion binding"/>
    <property type="evidence" value="ECO:0007669"/>
    <property type="project" value="UniProtKB-KW"/>
</dbReference>
<evidence type="ECO:0000256" key="4">
    <source>
        <dbReference type="PROSITE-ProRule" id="PRU00175"/>
    </source>
</evidence>
<dbReference type="Gene3D" id="2.60.40.10">
    <property type="entry name" value="Immunoglobulins"/>
    <property type="match status" value="1"/>
</dbReference>
<gene>
    <name evidence="8" type="ORF">GBAR_LOCUS12381</name>
</gene>
<dbReference type="PROSITE" id="PS50089">
    <property type="entry name" value="ZF_RING_2"/>
    <property type="match status" value="1"/>
</dbReference>
<keyword evidence="9" id="KW-1185">Reference proteome</keyword>
<evidence type="ECO:0000256" key="5">
    <source>
        <dbReference type="SAM" id="Coils"/>
    </source>
</evidence>
<dbReference type="InterPro" id="IPR013083">
    <property type="entry name" value="Znf_RING/FYVE/PHD"/>
</dbReference>
<dbReference type="SUPFAM" id="SSF57850">
    <property type="entry name" value="RING/U-box"/>
    <property type="match status" value="1"/>
</dbReference>
<dbReference type="CDD" id="cd00063">
    <property type="entry name" value="FN3"/>
    <property type="match status" value="1"/>
</dbReference>
<dbReference type="InterPro" id="IPR017907">
    <property type="entry name" value="Znf_RING_CS"/>
</dbReference>
<keyword evidence="1" id="KW-0479">Metal-binding</keyword>
<organism evidence="8 9">
    <name type="scientific">Geodia barretti</name>
    <name type="common">Barrett's horny sponge</name>
    <dbReference type="NCBI Taxonomy" id="519541"/>
    <lineage>
        <taxon>Eukaryota</taxon>
        <taxon>Metazoa</taxon>
        <taxon>Porifera</taxon>
        <taxon>Demospongiae</taxon>
        <taxon>Heteroscleromorpha</taxon>
        <taxon>Tetractinellida</taxon>
        <taxon>Astrophorina</taxon>
        <taxon>Geodiidae</taxon>
        <taxon>Geodia</taxon>
    </lineage>
</organism>
<accession>A0AA35S175</accession>
<evidence type="ECO:0000256" key="2">
    <source>
        <dbReference type="ARBA" id="ARBA00022771"/>
    </source>
</evidence>
<proteinExistence type="predicted"/>
<dbReference type="PROSITE" id="PS50853">
    <property type="entry name" value="FN3"/>
    <property type="match status" value="1"/>
</dbReference>
<dbReference type="GO" id="GO:0061630">
    <property type="term" value="F:ubiquitin protein ligase activity"/>
    <property type="evidence" value="ECO:0007669"/>
    <property type="project" value="TreeGrafter"/>
</dbReference>
<dbReference type="CDD" id="cd19757">
    <property type="entry name" value="Bbox1"/>
    <property type="match status" value="1"/>
</dbReference>
<dbReference type="SUPFAM" id="SSF49265">
    <property type="entry name" value="Fibronectin type III"/>
    <property type="match status" value="1"/>
</dbReference>
<keyword evidence="3" id="KW-0862">Zinc</keyword>
<feature type="domain" description="RING-type" evidence="6">
    <location>
        <begin position="4"/>
        <end position="53"/>
    </location>
</feature>
<protein>
    <submittedName>
        <fullName evidence="8">Probable E3 ubiquitin-protein ligase MID2</fullName>
    </submittedName>
</protein>
<dbReference type="Pfam" id="PF13445">
    <property type="entry name" value="zf-RING_UBOX"/>
    <property type="match status" value="1"/>
</dbReference>
<dbReference type="InterPro" id="IPR047153">
    <property type="entry name" value="TRIM45/56/19-like"/>
</dbReference>
<dbReference type="Proteomes" id="UP001174909">
    <property type="component" value="Unassembled WGS sequence"/>
</dbReference>